<dbReference type="CDD" id="cd13999">
    <property type="entry name" value="STKc_MAP3K-like"/>
    <property type="match status" value="1"/>
</dbReference>
<keyword evidence="11" id="KW-1185">Reference proteome</keyword>
<keyword evidence="2 5" id="KW-0547">Nucleotide-binding</keyword>
<protein>
    <recommendedName>
        <fullName evidence="9">Protein kinase domain-containing protein</fullName>
    </recommendedName>
</protein>
<keyword evidence="8" id="KW-0732">Signal</keyword>
<evidence type="ECO:0000256" key="2">
    <source>
        <dbReference type="ARBA" id="ARBA00022741"/>
    </source>
</evidence>
<feature type="region of interest" description="Disordered" evidence="6">
    <location>
        <begin position="616"/>
        <end position="642"/>
    </location>
</feature>
<keyword evidence="3" id="KW-0418">Kinase</keyword>
<keyword evidence="4 5" id="KW-0067">ATP-binding</keyword>
<evidence type="ECO:0000256" key="8">
    <source>
        <dbReference type="SAM" id="SignalP"/>
    </source>
</evidence>
<feature type="chain" id="PRO_5032744074" description="Protein kinase domain-containing protein" evidence="8">
    <location>
        <begin position="37"/>
        <end position="642"/>
    </location>
</feature>
<comment type="caution">
    <text evidence="10">The sequence shown here is derived from an EMBL/GenBank/DDBJ whole genome shotgun (WGS) entry which is preliminary data.</text>
</comment>
<keyword evidence="1" id="KW-0808">Transferase</keyword>
<dbReference type="PROSITE" id="PS00109">
    <property type="entry name" value="PROTEIN_KINASE_TYR"/>
    <property type="match status" value="1"/>
</dbReference>
<feature type="binding site" evidence="5">
    <location>
        <position position="375"/>
    </location>
    <ligand>
        <name>ATP</name>
        <dbReference type="ChEBI" id="CHEBI:30616"/>
    </ligand>
</feature>
<dbReference type="EMBL" id="BNJQ01000029">
    <property type="protein sequence ID" value="GHP10345.1"/>
    <property type="molecule type" value="Genomic_DNA"/>
</dbReference>
<dbReference type="PANTHER" id="PTHR44329">
    <property type="entry name" value="SERINE/THREONINE-PROTEIN KINASE TNNI3K-RELATED"/>
    <property type="match status" value="1"/>
</dbReference>
<feature type="region of interest" description="Disordered" evidence="6">
    <location>
        <begin position="38"/>
        <end position="58"/>
    </location>
</feature>
<keyword evidence="7" id="KW-1133">Transmembrane helix</keyword>
<keyword evidence="7" id="KW-0472">Membrane</keyword>
<name>A0A830HUH6_9CHLO</name>
<organism evidence="10 11">
    <name type="scientific">Pycnococcus provasolii</name>
    <dbReference type="NCBI Taxonomy" id="41880"/>
    <lineage>
        <taxon>Eukaryota</taxon>
        <taxon>Viridiplantae</taxon>
        <taxon>Chlorophyta</taxon>
        <taxon>Pseudoscourfieldiophyceae</taxon>
        <taxon>Pseudoscourfieldiales</taxon>
        <taxon>Pycnococcaceae</taxon>
        <taxon>Pycnococcus</taxon>
    </lineage>
</organism>
<dbReference type="InterPro" id="IPR000719">
    <property type="entry name" value="Prot_kinase_dom"/>
</dbReference>
<dbReference type="PROSITE" id="PS50011">
    <property type="entry name" value="PROTEIN_KINASE_DOM"/>
    <property type="match status" value="1"/>
</dbReference>
<reference evidence="10" key="1">
    <citation type="submission" date="2020-10" db="EMBL/GenBank/DDBJ databases">
        <title>Unveiling of a novel bifunctional photoreceptor, Dualchrome1, isolated from a cosmopolitan green alga.</title>
        <authorList>
            <person name="Suzuki S."/>
            <person name="Kawachi M."/>
        </authorList>
    </citation>
    <scope>NUCLEOTIDE SEQUENCE</scope>
    <source>
        <strain evidence="10">NIES 2893</strain>
    </source>
</reference>
<dbReference type="PRINTS" id="PR00109">
    <property type="entry name" value="TYRKINASE"/>
</dbReference>
<dbReference type="Proteomes" id="UP000660262">
    <property type="component" value="Unassembled WGS sequence"/>
</dbReference>
<dbReference type="OrthoDB" id="339325at2759"/>
<evidence type="ECO:0000313" key="10">
    <source>
        <dbReference type="EMBL" id="GHP10345.1"/>
    </source>
</evidence>
<feature type="transmembrane region" description="Helical" evidence="7">
    <location>
        <begin position="200"/>
        <end position="229"/>
    </location>
</feature>
<dbReference type="InterPro" id="IPR008266">
    <property type="entry name" value="Tyr_kinase_AS"/>
</dbReference>
<dbReference type="Gene3D" id="3.30.200.20">
    <property type="entry name" value="Phosphorylase Kinase, domain 1"/>
    <property type="match status" value="1"/>
</dbReference>
<dbReference type="GO" id="GO:0005524">
    <property type="term" value="F:ATP binding"/>
    <property type="evidence" value="ECO:0007669"/>
    <property type="project" value="UniProtKB-UniRule"/>
</dbReference>
<evidence type="ECO:0000313" key="11">
    <source>
        <dbReference type="Proteomes" id="UP000660262"/>
    </source>
</evidence>
<evidence type="ECO:0000259" key="9">
    <source>
        <dbReference type="PROSITE" id="PS50011"/>
    </source>
</evidence>
<dbReference type="SUPFAM" id="SSF56112">
    <property type="entry name" value="Protein kinase-like (PK-like)"/>
    <property type="match status" value="1"/>
</dbReference>
<feature type="compositionally biased region" description="Basic and acidic residues" evidence="6">
    <location>
        <begin position="633"/>
        <end position="642"/>
    </location>
</feature>
<dbReference type="AlphaFoldDB" id="A0A830HUH6"/>
<gene>
    <name evidence="10" type="ORF">PPROV_000907600</name>
</gene>
<feature type="domain" description="Protein kinase" evidence="9">
    <location>
        <begin position="348"/>
        <end position="614"/>
    </location>
</feature>
<feature type="signal peptide" evidence="8">
    <location>
        <begin position="1"/>
        <end position="36"/>
    </location>
</feature>
<keyword evidence="7" id="KW-0812">Transmembrane</keyword>
<evidence type="ECO:0000256" key="7">
    <source>
        <dbReference type="SAM" id="Phobius"/>
    </source>
</evidence>
<dbReference type="InterPro" id="IPR051681">
    <property type="entry name" value="Ser/Thr_Kinases-Pseudokinases"/>
</dbReference>
<evidence type="ECO:0000256" key="5">
    <source>
        <dbReference type="PROSITE-ProRule" id="PRU10141"/>
    </source>
</evidence>
<evidence type="ECO:0000256" key="4">
    <source>
        <dbReference type="ARBA" id="ARBA00022840"/>
    </source>
</evidence>
<proteinExistence type="predicted"/>
<accession>A0A830HUH6</accession>
<dbReference type="Pfam" id="PF07714">
    <property type="entry name" value="PK_Tyr_Ser-Thr"/>
    <property type="match status" value="1"/>
</dbReference>
<dbReference type="Gene3D" id="1.10.510.10">
    <property type="entry name" value="Transferase(Phosphotransferase) domain 1"/>
    <property type="match status" value="1"/>
</dbReference>
<feature type="region of interest" description="Disordered" evidence="6">
    <location>
        <begin position="171"/>
        <end position="193"/>
    </location>
</feature>
<dbReference type="InterPro" id="IPR017441">
    <property type="entry name" value="Protein_kinase_ATP_BS"/>
</dbReference>
<dbReference type="FunFam" id="3.30.200.20:FF:000180">
    <property type="entry name" value="serine/threonine-protein kinase STY46-like"/>
    <property type="match status" value="1"/>
</dbReference>
<evidence type="ECO:0000256" key="6">
    <source>
        <dbReference type="SAM" id="MobiDB-lite"/>
    </source>
</evidence>
<dbReference type="InterPro" id="IPR001245">
    <property type="entry name" value="Ser-Thr/Tyr_kinase_cat_dom"/>
</dbReference>
<sequence length="642" mass="70638">MALSVPFTTTRVRPLLTTIFVSLLVVSLHVVGGGAAAGEEKTPLEDHTSSHHNNDDIHGEDEEYVYAYAYEDPFDEMPPYLVPIGGPEELASIAAEREETPLLRWLASTSHEIEIESAAAAAVSSSPISDEFDDSNDEPKEILSTTTIIQQAALGGGALGGGHLGRVAVEEVPQSSTNRRIKPPLPSQLTKENESDDEGWWKFIAILLVAVIVGAFSTACLLITILLLYRNRCGGNKKRQQQQQQQQHSISSTSSCGDVEVVVVQQQQSPSRPPPEQQQCCTRNDNNNSCCSVTNHAYVVEPTTAAPRCCYTDDDDNSSTTSSTELFLHSVAEHRIRCSEIVFKSGYMGPQNRLGIGGYGEVFKASWLGTPVAVKRLFDHRGCDSTIDFAHEVSLLSRLRHPHVVLWMGVIVEPSELSIVMEYMDRGSLSSVVHRRTPDGKTFANTLTVAMKMSWVHDIVEGMAYLHGRGIVHRDLTSNNVLLNKKGQAKITDFGLSKVKTSRLSPQKRQHGAAYYCAPEALGNDPYDYPCDVFSFGVIVWELMHRQRPFYGIDVHPFIAIVQREGSRFVRGTLEWNEAAIAGVPQVKDIALRCWLETSKDRPTFQELVGEVLFAPPSSLSPPSQQSPPVKPPCKESSAEAS</sequence>
<dbReference type="InterPro" id="IPR011009">
    <property type="entry name" value="Kinase-like_dom_sf"/>
</dbReference>
<feature type="compositionally biased region" description="Basic and acidic residues" evidence="6">
    <location>
        <begin position="38"/>
        <end position="57"/>
    </location>
</feature>
<evidence type="ECO:0000256" key="3">
    <source>
        <dbReference type="ARBA" id="ARBA00022777"/>
    </source>
</evidence>
<dbReference type="PROSITE" id="PS00107">
    <property type="entry name" value="PROTEIN_KINASE_ATP"/>
    <property type="match status" value="1"/>
</dbReference>
<dbReference type="GO" id="GO:0004674">
    <property type="term" value="F:protein serine/threonine kinase activity"/>
    <property type="evidence" value="ECO:0007669"/>
    <property type="project" value="TreeGrafter"/>
</dbReference>
<evidence type="ECO:0000256" key="1">
    <source>
        <dbReference type="ARBA" id="ARBA00022679"/>
    </source>
</evidence>